<comment type="caution">
    <text evidence="2">The sequence shown here is derived from an EMBL/GenBank/DDBJ whole genome shotgun (WGS) entry which is preliminary data.</text>
</comment>
<name>A0ABN9VGH7_9DINO</name>
<protein>
    <submittedName>
        <fullName evidence="2">Uncharacterized protein</fullName>
    </submittedName>
</protein>
<feature type="region of interest" description="Disordered" evidence="1">
    <location>
        <begin position="136"/>
        <end position="159"/>
    </location>
</feature>
<evidence type="ECO:0000313" key="3">
    <source>
        <dbReference type="Proteomes" id="UP001189429"/>
    </source>
</evidence>
<feature type="compositionally biased region" description="Basic residues" evidence="1">
    <location>
        <begin position="149"/>
        <end position="159"/>
    </location>
</feature>
<feature type="non-terminal residue" evidence="2">
    <location>
        <position position="1"/>
    </location>
</feature>
<proteinExistence type="predicted"/>
<keyword evidence="3" id="KW-1185">Reference proteome</keyword>
<evidence type="ECO:0000256" key="1">
    <source>
        <dbReference type="SAM" id="MobiDB-lite"/>
    </source>
</evidence>
<dbReference type="Proteomes" id="UP001189429">
    <property type="component" value="Unassembled WGS sequence"/>
</dbReference>
<feature type="compositionally biased region" description="Low complexity" evidence="1">
    <location>
        <begin position="1"/>
        <end position="15"/>
    </location>
</feature>
<dbReference type="EMBL" id="CAUYUJ010017156">
    <property type="protein sequence ID" value="CAK0872292.1"/>
    <property type="molecule type" value="Genomic_DNA"/>
</dbReference>
<accession>A0ABN9VGH7</accession>
<evidence type="ECO:0000313" key="2">
    <source>
        <dbReference type="EMBL" id="CAK0872292.1"/>
    </source>
</evidence>
<feature type="compositionally biased region" description="Low complexity" evidence="1">
    <location>
        <begin position="136"/>
        <end position="148"/>
    </location>
</feature>
<reference evidence="2" key="1">
    <citation type="submission" date="2023-10" db="EMBL/GenBank/DDBJ databases">
        <authorList>
            <person name="Chen Y."/>
            <person name="Shah S."/>
            <person name="Dougan E. K."/>
            <person name="Thang M."/>
            <person name="Chan C."/>
        </authorList>
    </citation>
    <scope>NUCLEOTIDE SEQUENCE [LARGE SCALE GENOMIC DNA]</scope>
</reference>
<gene>
    <name evidence="2" type="ORF">PCOR1329_LOCUS57800</name>
</gene>
<organism evidence="2 3">
    <name type="scientific">Prorocentrum cordatum</name>
    <dbReference type="NCBI Taxonomy" id="2364126"/>
    <lineage>
        <taxon>Eukaryota</taxon>
        <taxon>Sar</taxon>
        <taxon>Alveolata</taxon>
        <taxon>Dinophyceae</taxon>
        <taxon>Prorocentrales</taxon>
        <taxon>Prorocentraceae</taxon>
        <taxon>Prorocentrum</taxon>
    </lineage>
</organism>
<feature type="region of interest" description="Disordered" evidence="1">
    <location>
        <begin position="1"/>
        <end position="103"/>
    </location>
</feature>
<sequence length="159" mass="17291">RGSRRGLPLLGEEPGLYPPGPAGDCRLGRPVLPRQRLPRARRRGAAAQLLGPAGEGQGAVQHKVRPARSRGAVLPRHDVQGPPRGRGAQRGGGRRAGGVELRDGRLRLRPRDVRLQLLRPGWRAGLRGALRRLPRVAPRAGHAAAGARRLSRKTRRRRA</sequence>